<dbReference type="Pfam" id="PF04616">
    <property type="entry name" value="Glyco_hydro_43"/>
    <property type="match status" value="1"/>
</dbReference>
<comment type="similarity">
    <text evidence="2 6">Belongs to the glycosyl hydrolase 43 family.</text>
</comment>
<reference evidence="7 8" key="1">
    <citation type="submission" date="2018-06" db="EMBL/GenBank/DDBJ databases">
        <title>Paenibacillus imtechensis sp. nov.</title>
        <authorList>
            <person name="Pinnaka A.K."/>
            <person name="Singh H."/>
            <person name="Kaur M."/>
        </authorList>
    </citation>
    <scope>NUCLEOTIDE SEQUENCE [LARGE SCALE GENOMIC DNA]</scope>
    <source>
        <strain evidence="7 8">SMB1</strain>
    </source>
</reference>
<dbReference type="AlphaFoldDB" id="A0A2W1L1H0"/>
<dbReference type="Gene3D" id="2.115.10.20">
    <property type="entry name" value="Glycosyl hydrolase domain, family 43"/>
    <property type="match status" value="1"/>
</dbReference>
<dbReference type="PANTHER" id="PTHR43301">
    <property type="entry name" value="ARABINAN ENDO-1,5-ALPHA-L-ARABINOSIDASE"/>
    <property type="match status" value="1"/>
</dbReference>
<dbReference type="InterPro" id="IPR050727">
    <property type="entry name" value="GH43_arabinanases"/>
</dbReference>
<comment type="pathway">
    <text evidence="1">Glycan metabolism; L-arabinan degradation.</text>
</comment>
<evidence type="ECO:0000256" key="4">
    <source>
        <dbReference type="ARBA" id="ARBA00023295"/>
    </source>
</evidence>
<evidence type="ECO:0000256" key="3">
    <source>
        <dbReference type="ARBA" id="ARBA00022801"/>
    </source>
</evidence>
<dbReference type="CDD" id="cd08981">
    <property type="entry name" value="GH43_Bt1873-like"/>
    <property type="match status" value="1"/>
</dbReference>
<dbReference type="GO" id="GO:0005975">
    <property type="term" value="P:carbohydrate metabolic process"/>
    <property type="evidence" value="ECO:0007669"/>
    <property type="project" value="InterPro"/>
</dbReference>
<dbReference type="SUPFAM" id="SSF75005">
    <property type="entry name" value="Arabinanase/levansucrase/invertase"/>
    <property type="match status" value="1"/>
</dbReference>
<organism evidence="7 8">
    <name type="scientific">Paenibacillus sambharensis</name>
    <dbReference type="NCBI Taxonomy" id="1803190"/>
    <lineage>
        <taxon>Bacteria</taxon>
        <taxon>Bacillati</taxon>
        <taxon>Bacillota</taxon>
        <taxon>Bacilli</taxon>
        <taxon>Bacillales</taxon>
        <taxon>Paenibacillaceae</taxon>
        <taxon>Paenibacillus</taxon>
    </lineage>
</organism>
<dbReference type="PANTHER" id="PTHR43301:SF3">
    <property type="entry name" value="ARABINAN ENDO-1,5-ALPHA-L-ARABINOSIDASE A-RELATED"/>
    <property type="match status" value="1"/>
</dbReference>
<gene>
    <name evidence="7" type="ORF">DNH61_24535</name>
</gene>
<evidence type="ECO:0000256" key="6">
    <source>
        <dbReference type="RuleBase" id="RU361187"/>
    </source>
</evidence>
<evidence type="ECO:0000256" key="5">
    <source>
        <dbReference type="PIRSR" id="PIRSR606710-2"/>
    </source>
</evidence>
<dbReference type="InterPro" id="IPR023296">
    <property type="entry name" value="Glyco_hydro_beta-prop_sf"/>
</dbReference>
<name>A0A2W1L1H0_9BACL</name>
<comment type="caution">
    <text evidence="7">The sequence shown here is derived from an EMBL/GenBank/DDBJ whole genome shotgun (WGS) entry which is preliminary data.</text>
</comment>
<keyword evidence="8" id="KW-1185">Reference proteome</keyword>
<proteinExistence type="inferred from homology"/>
<dbReference type="RefSeq" id="WP_111149579.1">
    <property type="nucleotide sequence ID" value="NZ_QKRB01000058.1"/>
</dbReference>
<protein>
    <submittedName>
        <fullName evidence="7">Glycoside hydrolase</fullName>
    </submittedName>
</protein>
<evidence type="ECO:0000313" key="8">
    <source>
        <dbReference type="Proteomes" id="UP000249522"/>
    </source>
</evidence>
<accession>A0A2W1L1H0</accession>
<dbReference type="Proteomes" id="UP000249522">
    <property type="component" value="Unassembled WGS sequence"/>
</dbReference>
<sequence length="297" mass="33093">MKPLSLSEINLRDPFILTDERTGAYYLYGTDGATAWSGKPTGFDVYISRDLVSWEGPEPAFRPDEDFWSDRHYWAPEVHQWNGRCYMFASFKSEQQTRGTSILVSDSPVGPFIPLFGGKPVTPDGWECLDGTLHADDEGQPWMVFCREWVEVKDGEMYAVRLSPDLSRADGDPILLFKASDAPWAVAVGDNKDSYITDGPYMHRLPDGELVMLWSSAGEQGYTMGLARSSGGIEGPWTQDAQPVFAKDGGHGMLFRTFEGELCLTIHIPNANPQERPVIFKVKEEGSRLVIEGQAGQ</sequence>
<dbReference type="InterPro" id="IPR006710">
    <property type="entry name" value="Glyco_hydro_43"/>
</dbReference>
<dbReference type="EMBL" id="QKRB01000058">
    <property type="protein sequence ID" value="PZD93216.1"/>
    <property type="molecule type" value="Genomic_DNA"/>
</dbReference>
<dbReference type="OrthoDB" id="9763933at2"/>
<evidence type="ECO:0000313" key="7">
    <source>
        <dbReference type="EMBL" id="PZD93216.1"/>
    </source>
</evidence>
<dbReference type="GO" id="GO:0004553">
    <property type="term" value="F:hydrolase activity, hydrolyzing O-glycosyl compounds"/>
    <property type="evidence" value="ECO:0007669"/>
    <property type="project" value="InterPro"/>
</dbReference>
<feature type="site" description="Important for catalytic activity, responsible for pKa modulation of the active site Glu and correct orientation of both the proton donor and substrate" evidence="5">
    <location>
        <position position="130"/>
    </location>
</feature>
<evidence type="ECO:0000256" key="2">
    <source>
        <dbReference type="ARBA" id="ARBA00009865"/>
    </source>
</evidence>
<keyword evidence="3 6" id="KW-0378">Hydrolase</keyword>
<evidence type="ECO:0000256" key="1">
    <source>
        <dbReference type="ARBA" id="ARBA00004834"/>
    </source>
</evidence>
<keyword evidence="4 6" id="KW-0326">Glycosidase</keyword>